<evidence type="ECO:0000313" key="5">
    <source>
        <dbReference type="Proteomes" id="UP001375240"/>
    </source>
</evidence>
<feature type="compositionally biased region" description="Low complexity" evidence="2">
    <location>
        <begin position="147"/>
        <end position="156"/>
    </location>
</feature>
<evidence type="ECO:0000256" key="2">
    <source>
        <dbReference type="SAM" id="MobiDB-lite"/>
    </source>
</evidence>
<evidence type="ECO:0000259" key="3">
    <source>
        <dbReference type="Pfam" id="PF04921"/>
    </source>
</evidence>
<dbReference type="InterPro" id="IPR048337">
    <property type="entry name" value="FAM50A/XAP5_C"/>
</dbReference>
<name>A0AAV9TYM6_9PEZI</name>
<keyword evidence="1" id="KW-0175">Coiled coil</keyword>
<feature type="compositionally biased region" description="Low complexity" evidence="2">
    <location>
        <begin position="12"/>
        <end position="22"/>
    </location>
</feature>
<feature type="compositionally biased region" description="Polar residues" evidence="2">
    <location>
        <begin position="1"/>
        <end position="10"/>
    </location>
</feature>
<accession>A0AAV9TYM6</accession>
<keyword evidence="5" id="KW-1185">Reference proteome</keyword>
<reference evidence="4 5" key="1">
    <citation type="submission" date="2019-10" db="EMBL/GenBank/DDBJ databases">
        <authorList>
            <person name="Palmer J.M."/>
        </authorList>
    </citation>
    <scope>NUCLEOTIDE SEQUENCE [LARGE SCALE GENOMIC DNA]</scope>
    <source>
        <strain evidence="4 5">TWF696</strain>
    </source>
</reference>
<feature type="coiled-coil region" evidence="1">
    <location>
        <begin position="202"/>
        <end position="229"/>
    </location>
</feature>
<evidence type="ECO:0000313" key="4">
    <source>
        <dbReference type="EMBL" id="KAK6332235.1"/>
    </source>
</evidence>
<dbReference type="AlphaFoldDB" id="A0AAV9TYM6"/>
<dbReference type="PANTHER" id="PTHR12722">
    <property type="entry name" value="XAP-5 PROTEIN-RELATED"/>
    <property type="match status" value="1"/>
</dbReference>
<feature type="domain" description="FAM50A/XAP5 C-terminal" evidence="3">
    <location>
        <begin position="226"/>
        <end position="375"/>
    </location>
</feature>
<dbReference type="Pfam" id="PF04921">
    <property type="entry name" value="XAP5"/>
    <property type="match status" value="1"/>
</dbReference>
<sequence>MPPSNVNKKTSAPPAAAAAAAPVDRPTHNFRFTAQNETLEDVLKSQTVGLVHLSDFKKRRAELLEQKEREAANANQSAPGSAGGSRAGSVGSDGNIKPPAPKKRKKTATSRGLLSFDDADGDDDSSPMSSIAPSPLPTSSLQSRGNTPIATASATSTPPPEKASDKGKDSDDQEIPSTITTVPKRKFNTNLPAPTVLTKASLRKEAEMRESLRKEFNKLQDQIRNEEISIPFVFYDGTNVPGGECKMKKGEAVWLFLERARRTRGLWHRVSVDDLMFVRGEIIIPHHYEFYYFIVNGTVGPHGKLFDYPSALTLKDGKIDSGAAKDKDGKKDERPPDDPTLTKVVDRRWYERNKHIFPASMWETFDPNRDYANMIRRDKCDNSFFFS</sequence>
<evidence type="ECO:0000256" key="1">
    <source>
        <dbReference type="SAM" id="Coils"/>
    </source>
</evidence>
<dbReference type="GO" id="GO:0005634">
    <property type="term" value="C:nucleus"/>
    <property type="evidence" value="ECO:0007669"/>
    <property type="project" value="InterPro"/>
</dbReference>
<dbReference type="InterPro" id="IPR007005">
    <property type="entry name" value="XAP5"/>
</dbReference>
<feature type="region of interest" description="Disordered" evidence="2">
    <location>
        <begin position="67"/>
        <end position="187"/>
    </location>
</feature>
<comment type="caution">
    <text evidence="4">The sequence shown here is derived from an EMBL/GenBank/DDBJ whole genome shotgun (WGS) entry which is preliminary data.</text>
</comment>
<feature type="region of interest" description="Disordered" evidence="2">
    <location>
        <begin position="1"/>
        <end position="27"/>
    </location>
</feature>
<dbReference type="EMBL" id="JAVHNQ010000015">
    <property type="protein sequence ID" value="KAK6332235.1"/>
    <property type="molecule type" value="Genomic_DNA"/>
</dbReference>
<protein>
    <recommendedName>
        <fullName evidence="3">FAM50A/XAP5 C-terminal domain-containing protein</fullName>
    </recommendedName>
</protein>
<dbReference type="PANTHER" id="PTHR12722:SF0">
    <property type="entry name" value="PROTEIN FAM50A"/>
    <property type="match status" value="1"/>
</dbReference>
<dbReference type="GO" id="GO:0006325">
    <property type="term" value="P:chromatin organization"/>
    <property type="evidence" value="ECO:0007669"/>
    <property type="project" value="TreeGrafter"/>
</dbReference>
<proteinExistence type="predicted"/>
<dbReference type="Proteomes" id="UP001375240">
    <property type="component" value="Unassembled WGS sequence"/>
</dbReference>
<gene>
    <name evidence="4" type="ORF">TWF696_002956</name>
</gene>
<feature type="compositionally biased region" description="Polar residues" evidence="2">
    <location>
        <begin position="137"/>
        <end position="146"/>
    </location>
</feature>
<organism evidence="4 5">
    <name type="scientific">Orbilia brochopaga</name>
    <dbReference type="NCBI Taxonomy" id="3140254"/>
    <lineage>
        <taxon>Eukaryota</taxon>
        <taxon>Fungi</taxon>
        <taxon>Dikarya</taxon>
        <taxon>Ascomycota</taxon>
        <taxon>Pezizomycotina</taxon>
        <taxon>Orbiliomycetes</taxon>
        <taxon>Orbiliales</taxon>
        <taxon>Orbiliaceae</taxon>
        <taxon>Orbilia</taxon>
    </lineage>
</organism>